<dbReference type="Pfam" id="PF02836">
    <property type="entry name" value="Glyco_hydro_2_C"/>
    <property type="match status" value="1"/>
</dbReference>
<organism evidence="9 10">
    <name type="scientific">Vibrio algivorus</name>
    <dbReference type="NCBI Taxonomy" id="1667024"/>
    <lineage>
        <taxon>Bacteria</taxon>
        <taxon>Pseudomonadati</taxon>
        <taxon>Pseudomonadota</taxon>
        <taxon>Gammaproteobacteria</taxon>
        <taxon>Vibrionales</taxon>
        <taxon>Vibrionaceae</taxon>
        <taxon>Vibrio</taxon>
    </lineage>
</organism>
<dbReference type="InterPro" id="IPR040605">
    <property type="entry name" value="Glyco_hydro2_dom5"/>
</dbReference>
<evidence type="ECO:0000256" key="1">
    <source>
        <dbReference type="ARBA" id="ARBA00007401"/>
    </source>
</evidence>
<gene>
    <name evidence="9" type="ORF">GCM10007931_23100</name>
</gene>
<dbReference type="SUPFAM" id="SSF49303">
    <property type="entry name" value="beta-Galactosidase/glucuronidase domain"/>
    <property type="match status" value="1"/>
</dbReference>
<dbReference type="SUPFAM" id="SSF51445">
    <property type="entry name" value="(Trans)glycosidases"/>
    <property type="match status" value="1"/>
</dbReference>
<proteinExistence type="inferred from homology"/>
<dbReference type="Pfam" id="PF22666">
    <property type="entry name" value="Glyco_hydro_2_N2"/>
    <property type="match status" value="1"/>
</dbReference>
<dbReference type="SUPFAM" id="SSF49785">
    <property type="entry name" value="Galactose-binding domain-like"/>
    <property type="match status" value="1"/>
</dbReference>
<dbReference type="Gene3D" id="2.60.40.10">
    <property type="entry name" value="Immunoglobulins"/>
    <property type="match status" value="3"/>
</dbReference>
<evidence type="ECO:0000313" key="9">
    <source>
        <dbReference type="EMBL" id="GLT15335.1"/>
    </source>
</evidence>
<evidence type="ECO:0000259" key="6">
    <source>
        <dbReference type="Pfam" id="PF16355"/>
    </source>
</evidence>
<evidence type="ECO:0000259" key="4">
    <source>
        <dbReference type="Pfam" id="PF00703"/>
    </source>
</evidence>
<evidence type="ECO:0000259" key="5">
    <source>
        <dbReference type="Pfam" id="PF02836"/>
    </source>
</evidence>
<evidence type="ECO:0000259" key="8">
    <source>
        <dbReference type="Pfam" id="PF22666"/>
    </source>
</evidence>
<dbReference type="InterPro" id="IPR032311">
    <property type="entry name" value="DUF4982"/>
</dbReference>
<protein>
    <submittedName>
        <fullName evidence="9">Beta-galactosidase</fullName>
    </submittedName>
</protein>
<dbReference type="InterPro" id="IPR013783">
    <property type="entry name" value="Ig-like_fold"/>
</dbReference>
<dbReference type="InterPro" id="IPR006101">
    <property type="entry name" value="Glyco_hydro_2"/>
</dbReference>
<dbReference type="PRINTS" id="PR00132">
    <property type="entry name" value="GLHYDRLASE2"/>
</dbReference>
<dbReference type="InterPro" id="IPR006103">
    <property type="entry name" value="Glyco_hydro_2_cat"/>
</dbReference>
<dbReference type="PANTHER" id="PTHR42732">
    <property type="entry name" value="BETA-GALACTOSIDASE"/>
    <property type="match status" value="1"/>
</dbReference>
<dbReference type="RefSeq" id="WP_089123695.1">
    <property type="nucleotide sequence ID" value="NZ_BSPV01000008.1"/>
</dbReference>
<evidence type="ECO:0000259" key="7">
    <source>
        <dbReference type="Pfam" id="PF18565"/>
    </source>
</evidence>
<feature type="domain" description="Beta-mannosidase-like galactose-binding" evidence="8">
    <location>
        <begin position="64"/>
        <end position="130"/>
    </location>
</feature>
<dbReference type="InterPro" id="IPR008979">
    <property type="entry name" value="Galactose-bd-like_sf"/>
</dbReference>
<dbReference type="Pfam" id="PF18565">
    <property type="entry name" value="Glyco_hydro2_C5"/>
    <property type="match status" value="1"/>
</dbReference>
<comment type="similarity">
    <text evidence="1">Belongs to the glycosyl hydrolase 2 family.</text>
</comment>
<feature type="domain" description="Glycoside hydrolase family 2 immunoglobulin-like beta-sandwich" evidence="4">
    <location>
        <begin position="170"/>
        <end position="265"/>
    </location>
</feature>
<dbReference type="Pfam" id="PF16355">
    <property type="entry name" value="DUF4982"/>
    <property type="match status" value="1"/>
</dbReference>
<comment type="caution">
    <text evidence="9">The sequence shown here is derived from an EMBL/GenBank/DDBJ whole genome shotgun (WGS) entry which is preliminary data.</text>
</comment>
<dbReference type="InterPro" id="IPR006102">
    <property type="entry name" value="Ig-like_GH2"/>
</dbReference>
<dbReference type="Pfam" id="PF00703">
    <property type="entry name" value="Glyco_hydro_2"/>
    <property type="match status" value="1"/>
</dbReference>
<sequence length="812" mass="93627">MNSLDQQASRYQSLFNHNWQFQLNEIPQESAWEEIQLPHDWSIKQDFNPECDGATGYLPGGIGWYRKDFDNPLFNMQRKAFLVFDGIYNHATIRLNQQELHYQAYGYAPFVLDITDYLQANNQLEIQVDRRRFIDSRWYTGSGIYRNVELITTQDIYIPIWENQLCSTVIDANTALIQQSLQLQNDQPGNVALKIDTSVFWENNLVANKQQQVTLAQGSHSIMLDLLLNTPKLWSPSSPSLYQVQTRVYQGNIIVDEVQTNIGIRDIHFCADTGFYLNGQSMKIKGVCLHHDGGLVGAAVPREVWIRRLTKLKKAGVNAIRIAHNPASVELLELCDQLGFLVQDEFFDEWDYPKDKRFNMGNQHDDFESQGYSFDFQINAERDLKNTLKSHFNHPCIFMWSIGNEVEWTYPRNVQATGFFDAKWDGNYFWSLPPHTPQEIKQALSDLPQHQYDIGQTANKLSQWVKELDTTRPVTANCILPSASYLSGYADALDVIGFSYRRVIYDYGHENYPKLPIIGNENLPQWHEWKAVLDRPHVAGLFLWTGINYMGESHNQWPMRTTNSGLLDAAGFEKQSYYLFQSLWTEQPMVHISTQQASKTDFIIDPSTCSAKATDPNAWKQALWVWEERNQHWNYSQDEWIIVEVLSNCEQVELWLNNRCIGQQYLPEQEDRFFRWALPFHNGQLIAKGFNEGQIVTQEFISTSNEATQIQIIDESTHNSNLKQLVIQLADQDNNPVRHQEKNIKVSTTCGKIIGVDNGSASSIQPHKIHTSKEQCITTHQGRALIIIEMEATHSNLELTVELDGTKKVLFL</sequence>
<keyword evidence="10" id="KW-1185">Reference proteome</keyword>
<dbReference type="InterPro" id="IPR054593">
    <property type="entry name" value="Beta-mannosidase-like_N2"/>
</dbReference>
<dbReference type="InterPro" id="IPR051913">
    <property type="entry name" value="GH2_Domain-Containing"/>
</dbReference>
<dbReference type="Gene3D" id="3.20.20.80">
    <property type="entry name" value="Glycosidases"/>
    <property type="match status" value="1"/>
</dbReference>
<keyword evidence="2" id="KW-0378">Hydrolase</keyword>
<evidence type="ECO:0000256" key="3">
    <source>
        <dbReference type="ARBA" id="ARBA00023295"/>
    </source>
</evidence>
<dbReference type="PANTHER" id="PTHR42732:SF1">
    <property type="entry name" value="BETA-MANNOSIDASE"/>
    <property type="match status" value="1"/>
</dbReference>
<feature type="domain" description="Glycoside hydrolase family 2 catalytic" evidence="5">
    <location>
        <begin position="272"/>
        <end position="409"/>
    </location>
</feature>
<feature type="domain" description="DUF4982" evidence="6">
    <location>
        <begin position="641"/>
        <end position="696"/>
    </location>
</feature>
<dbReference type="InterPro" id="IPR036156">
    <property type="entry name" value="Beta-gal/glucu_dom_sf"/>
</dbReference>
<dbReference type="Gene3D" id="2.60.120.260">
    <property type="entry name" value="Galactose-binding domain-like"/>
    <property type="match status" value="1"/>
</dbReference>
<dbReference type="EMBL" id="BSPV01000008">
    <property type="protein sequence ID" value="GLT15335.1"/>
    <property type="molecule type" value="Genomic_DNA"/>
</dbReference>
<evidence type="ECO:0000313" key="10">
    <source>
        <dbReference type="Proteomes" id="UP001157156"/>
    </source>
</evidence>
<feature type="domain" description="Glycoside hydrolase family 2" evidence="7">
    <location>
        <begin position="719"/>
        <end position="807"/>
    </location>
</feature>
<dbReference type="InterPro" id="IPR017853">
    <property type="entry name" value="GH"/>
</dbReference>
<name>A0ABQ6ERY5_9VIBR</name>
<dbReference type="Proteomes" id="UP001157156">
    <property type="component" value="Unassembled WGS sequence"/>
</dbReference>
<keyword evidence="3" id="KW-0326">Glycosidase</keyword>
<accession>A0ABQ6ERY5</accession>
<evidence type="ECO:0000256" key="2">
    <source>
        <dbReference type="ARBA" id="ARBA00022801"/>
    </source>
</evidence>
<reference evidence="10" key="1">
    <citation type="journal article" date="2019" name="Int. J. Syst. Evol. Microbiol.">
        <title>The Global Catalogue of Microorganisms (GCM) 10K type strain sequencing project: providing services to taxonomists for standard genome sequencing and annotation.</title>
        <authorList>
            <consortium name="The Broad Institute Genomics Platform"/>
            <consortium name="The Broad Institute Genome Sequencing Center for Infectious Disease"/>
            <person name="Wu L."/>
            <person name="Ma J."/>
        </authorList>
    </citation>
    <scope>NUCLEOTIDE SEQUENCE [LARGE SCALE GENOMIC DNA]</scope>
    <source>
        <strain evidence="10">NBRC 111146</strain>
    </source>
</reference>